<sequence length="358" mass="40706">MGWGERLSGLLGFFRRTERSVQPHTRDPVDHVVLLDGTMSTLDEGAETNVGLIYKLLEEASRTRRLGLLYEAGTQWEDWSKTLDIIEGRGINRQIRRVYGWLASRYRPGDRIFLIGYSRGAYAARSLAGVIGQVGLLRPEQATERMVNEAWKHYQADTVSEVCAEFTREYCHDDTPIEVLGLFDTVKSLGFRAPFVWKWAEVKHSFHHHHLGRHVRRGYHALALDETREAFAPVLWDTPNEFDGEVEQVWFRGSHGDVGGQLAGFDPARPLSNIPLLWMLERLERCDLPLPSEWRSRIQIDPDAPSVGTWRGWGKFFLARKRRVVGADGSESIHPSALGRSRRARAVAADLNPAREAT</sequence>
<proteinExistence type="predicted"/>
<organism evidence="2 3">
    <name type="scientific">Silicimonas algicola</name>
    <dbReference type="NCBI Taxonomy" id="1826607"/>
    <lineage>
        <taxon>Bacteria</taxon>
        <taxon>Pseudomonadati</taxon>
        <taxon>Pseudomonadota</taxon>
        <taxon>Alphaproteobacteria</taxon>
        <taxon>Rhodobacterales</taxon>
        <taxon>Paracoccaceae</taxon>
    </lineage>
</organism>
<dbReference type="OrthoDB" id="4378831at2"/>
<dbReference type="KEGG" id="salo:EF888_09135"/>
<name>A0A316GAB2_9RHOB</name>
<accession>A0A316GAB2</accession>
<dbReference type="AlphaFoldDB" id="A0A316GAB2"/>
<gene>
    <name evidence="2" type="ORF">C8D95_103180</name>
</gene>
<protein>
    <submittedName>
        <fullName evidence="2">Uncharacterized protein (DUF2235 family)</fullName>
    </submittedName>
</protein>
<dbReference type="InterPro" id="IPR029058">
    <property type="entry name" value="AB_hydrolase_fold"/>
</dbReference>
<dbReference type="PANTHER" id="PTHR33840">
    <property type="match status" value="1"/>
</dbReference>
<dbReference type="SUPFAM" id="SSF53474">
    <property type="entry name" value="alpha/beta-Hydrolases"/>
    <property type="match status" value="1"/>
</dbReference>
<comment type="caution">
    <text evidence="2">The sequence shown here is derived from an EMBL/GenBank/DDBJ whole genome shotgun (WGS) entry which is preliminary data.</text>
</comment>
<keyword evidence="3" id="KW-1185">Reference proteome</keyword>
<evidence type="ECO:0000313" key="3">
    <source>
        <dbReference type="Proteomes" id="UP000245390"/>
    </source>
</evidence>
<dbReference type="EMBL" id="QGGV01000003">
    <property type="protein sequence ID" value="PWK56946.1"/>
    <property type="molecule type" value="Genomic_DNA"/>
</dbReference>
<dbReference type="Proteomes" id="UP000245390">
    <property type="component" value="Unassembled WGS sequence"/>
</dbReference>
<dbReference type="InterPro" id="IPR018712">
    <property type="entry name" value="Tle1-like_cat"/>
</dbReference>
<feature type="domain" description="T6SS Phospholipase effector Tle1-like catalytic" evidence="1">
    <location>
        <begin position="32"/>
        <end position="281"/>
    </location>
</feature>
<dbReference type="PANTHER" id="PTHR33840:SF1">
    <property type="entry name" value="TLE1 PHOSPHOLIPASE DOMAIN-CONTAINING PROTEIN"/>
    <property type="match status" value="1"/>
</dbReference>
<evidence type="ECO:0000259" key="1">
    <source>
        <dbReference type="Pfam" id="PF09994"/>
    </source>
</evidence>
<dbReference type="Gene3D" id="3.40.50.1820">
    <property type="entry name" value="alpha/beta hydrolase"/>
    <property type="match status" value="1"/>
</dbReference>
<dbReference type="Pfam" id="PF09994">
    <property type="entry name" value="T6SS_Tle1-like_cat"/>
    <property type="match status" value="1"/>
</dbReference>
<evidence type="ECO:0000313" key="2">
    <source>
        <dbReference type="EMBL" id="PWK56946.1"/>
    </source>
</evidence>
<reference evidence="2 3" key="1">
    <citation type="submission" date="2018-05" db="EMBL/GenBank/DDBJ databases">
        <title>Genomic Encyclopedia of Type Strains, Phase IV (KMG-IV): sequencing the most valuable type-strain genomes for metagenomic binning, comparative biology and taxonomic classification.</title>
        <authorList>
            <person name="Goeker M."/>
        </authorList>
    </citation>
    <scope>NUCLEOTIDE SEQUENCE [LARGE SCALE GENOMIC DNA]</scope>
    <source>
        <strain evidence="2 3">DSM 103371</strain>
    </source>
</reference>